<dbReference type="Pfam" id="PF14376">
    <property type="entry name" value="Haem_bd"/>
    <property type="match status" value="1"/>
</dbReference>
<dbReference type="InterPro" id="IPR051395">
    <property type="entry name" value="Cytochrome_c_Peroxidase/MauG"/>
</dbReference>
<reference evidence="12" key="1">
    <citation type="journal article" date="2021" name="PeerJ">
        <title>Extensive microbial diversity within the chicken gut microbiome revealed by metagenomics and culture.</title>
        <authorList>
            <person name="Gilroy R."/>
            <person name="Ravi A."/>
            <person name="Getino M."/>
            <person name="Pursley I."/>
            <person name="Horton D.L."/>
            <person name="Alikhan N.F."/>
            <person name="Baker D."/>
            <person name="Gharbi K."/>
            <person name="Hall N."/>
            <person name="Watson M."/>
            <person name="Adriaenssens E.M."/>
            <person name="Foster-Nyarko E."/>
            <person name="Jarju S."/>
            <person name="Secka A."/>
            <person name="Antonio M."/>
            <person name="Oren A."/>
            <person name="Chaudhuri R.R."/>
            <person name="La Ragione R."/>
            <person name="Hildebrand F."/>
            <person name="Pallen M.J."/>
        </authorList>
    </citation>
    <scope>NUCLEOTIDE SEQUENCE</scope>
    <source>
        <strain evidence="12">ChiHjej11B10-19426</strain>
    </source>
</reference>
<keyword evidence="8 9" id="KW-0408">Iron</keyword>
<dbReference type="Pfam" id="PF00034">
    <property type="entry name" value="Cytochrom_C"/>
    <property type="match status" value="1"/>
</dbReference>
<evidence type="ECO:0000256" key="4">
    <source>
        <dbReference type="ARBA" id="ARBA00022617"/>
    </source>
</evidence>
<keyword evidence="10" id="KW-0472">Membrane</keyword>
<comment type="caution">
    <text evidence="12">The sequence shown here is derived from an EMBL/GenBank/DDBJ whole genome shotgun (WGS) entry which is preliminary data.</text>
</comment>
<evidence type="ECO:0000256" key="5">
    <source>
        <dbReference type="ARBA" id="ARBA00022723"/>
    </source>
</evidence>
<dbReference type="Proteomes" id="UP000824014">
    <property type="component" value="Unassembled WGS sequence"/>
</dbReference>
<keyword evidence="6" id="KW-0249">Electron transport</keyword>
<dbReference type="PANTHER" id="PTHR30600:SF7">
    <property type="entry name" value="CYTOCHROME C PEROXIDASE-RELATED"/>
    <property type="match status" value="1"/>
</dbReference>
<evidence type="ECO:0000259" key="11">
    <source>
        <dbReference type="PROSITE" id="PS51007"/>
    </source>
</evidence>
<dbReference type="Pfam" id="PF03150">
    <property type="entry name" value="CCP_MauG"/>
    <property type="match status" value="1"/>
</dbReference>
<dbReference type="PROSITE" id="PS51007">
    <property type="entry name" value="CYTC"/>
    <property type="match status" value="3"/>
</dbReference>
<protein>
    <submittedName>
        <fullName evidence="12">Cytochrome-c peroxidase</fullName>
    </submittedName>
</protein>
<dbReference type="GO" id="GO:0004130">
    <property type="term" value="F:cytochrome-c peroxidase activity"/>
    <property type="evidence" value="ECO:0007669"/>
    <property type="project" value="TreeGrafter"/>
</dbReference>
<feature type="domain" description="Cytochrome c" evidence="11">
    <location>
        <begin position="326"/>
        <end position="450"/>
    </location>
</feature>
<keyword evidence="10" id="KW-0812">Transmembrane</keyword>
<evidence type="ECO:0000313" key="12">
    <source>
        <dbReference type="EMBL" id="HIZ15113.1"/>
    </source>
</evidence>
<evidence type="ECO:0000256" key="6">
    <source>
        <dbReference type="ARBA" id="ARBA00022982"/>
    </source>
</evidence>
<dbReference type="SMART" id="SM01235">
    <property type="entry name" value="Haem_bd"/>
    <property type="match status" value="1"/>
</dbReference>
<dbReference type="InterPro" id="IPR004852">
    <property type="entry name" value="Di-haem_cyt_c_peroxidsae"/>
</dbReference>
<dbReference type="Gene3D" id="1.10.760.10">
    <property type="entry name" value="Cytochrome c-like domain"/>
    <property type="match status" value="2"/>
</dbReference>
<dbReference type="InterPro" id="IPR009056">
    <property type="entry name" value="Cyt_c-like_dom"/>
</dbReference>
<proteinExistence type="predicted"/>
<feature type="domain" description="Cytochrome c" evidence="11">
    <location>
        <begin position="174"/>
        <end position="306"/>
    </location>
</feature>
<evidence type="ECO:0000256" key="1">
    <source>
        <dbReference type="ARBA" id="ARBA00004196"/>
    </source>
</evidence>
<evidence type="ECO:0000256" key="3">
    <source>
        <dbReference type="ARBA" id="ARBA00022559"/>
    </source>
</evidence>
<dbReference type="GO" id="GO:0046872">
    <property type="term" value="F:metal ion binding"/>
    <property type="evidence" value="ECO:0007669"/>
    <property type="project" value="UniProtKB-KW"/>
</dbReference>
<evidence type="ECO:0000256" key="2">
    <source>
        <dbReference type="ARBA" id="ARBA00022448"/>
    </source>
</evidence>
<gene>
    <name evidence="12" type="ORF">H9816_04315</name>
</gene>
<dbReference type="AlphaFoldDB" id="A0A9D2DDS9"/>
<keyword evidence="3 12" id="KW-0575">Peroxidase</keyword>
<evidence type="ECO:0000313" key="13">
    <source>
        <dbReference type="Proteomes" id="UP000824014"/>
    </source>
</evidence>
<comment type="subcellular location">
    <subcellularLocation>
        <location evidence="1">Cell envelope</location>
    </subcellularLocation>
</comment>
<dbReference type="InterPro" id="IPR025992">
    <property type="entry name" value="Haem-bd"/>
</dbReference>
<dbReference type="GO" id="GO:0009055">
    <property type="term" value="F:electron transfer activity"/>
    <property type="evidence" value="ECO:0007669"/>
    <property type="project" value="InterPro"/>
</dbReference>
<dbReference type="GO" id="GO:0030313">
    <property type="term" value="C:cell envelope"/>
    <property type="evidence" value="ECO:0007669"/>
    <property type="project" value="UniProtKB-SubCell"/>
</dbReference>
<dbReference type="EMBL" id="DXCC01000014">
    <property type="protein sequence ID" value="HIZ15113.1"/>
    <property type="molecule type" value="Genomic_DNA"/>
</dbReference>
<keyword evidence="7" id="KW-0560">Oxidoreductase</keyword>
<evidence type="ECO:0000256" key="10">
    <source>
        <dbReference type="SAM" id="Phobius"/>
    </source>
</evidence>
<accession>A0A9D2DDS9</accession>
<feature type="domain" description="Cytochrome c" evidence="11">
    <location>
        <begin position="13"/>
        <end position="144"/>
    </location>
</feature>
<feature type="transmembrane region" description="Helical" evidence="10">
    <location>
        <begin position="7"/>
        <end position="25"/>
    </location>
</feature>
<dbReference type="SUPFAM" id="SSF46626">
    <property type="entry name" value="Cytochrome c"/>
    <property type="match status" value="2"/>
</dbReference>
<dbReference type="FunFam" id="1.10.760.10:FF:000004">
    <property type="entry name" value="Cytochrome c peroxidase"/>
    <property type="match status" value="1"/>
</dbReference>
<reference evidence="12" key="2">
    <citation type="submission" date="2021-04" db="EMBL/GenBank/DDBJ databases">
        <authorList>
            <person name="Gilroy R."/>
        </authorList>
    </citation>
    <scope>NUCLEOTIDE SEQUENCE</scope>
    <source>
        <strain evidence="12">ChiHjej11B10-19426</strain>
    </source>
</reference>
<keyword evidence="2" id="KW-0813">Transport</keyword>
<evidence type="ECO:0000256" key="8">
    <source>
        <dbReference type="ARBA" id="ARBA00023004"/>
    </source>
</evidence>
<sequence length="465" mass="51180">MKTGSKVILVVIGIIVAGAIVYRAVNTAPPESMPADERVVKILDKGGCAECHTADPKLPFYANWPIAKKVITEDIVEGYKAFDIQPMLDAIARGEAVNEVDLAKVEKTVLDGTMPLAKYYLIHWGSSLTKKKADILLEWIRAERAQFYPNTLAAPEFANESVRPIPDAVEYDPAKAELGKLLYHDTRLSADGTVSCATCHGINTGGVDNLKYSEGINGQLGGVNAPTVFNAVFNFVQFWDGRAATLADQAAGPPLNPVEMGCSSFDEIVARLDKDKAFVKSFTAVYPEGLSQATITDAIAQYERTLITPNSPFDRYLKGDKEALTAEEIRGYELFKQNSCATCHAGVNMGGQSYELMGQRADYFKDRELQERSGLTDGDNGRWAQTGIERDRFRFRTPGLRNVALTYPYYHDGSVKTLEEAVRMMAKYQVGTELSDEEVATITAYLKTLTGEYEGKPLVNDNMTE</sequence>
<dbReference type="InterPro" id="IPR036909">
    <property type="entry name" value="Cyt_c-like_dom_sf"/>
</dbReference>
<dbReference type="GO" id="GO:0020037">
    <property type="term" value="F:heme binding"/>
    <property type="evidence" value="ECO:0007669"/>
    <property type="project" value="InterPro"/>
</dbReference>
<evidence type="ECO:0000256" key="7">
    <source>
        <dbReference type="ARBA" id="ARBA00023002"/>
    </source>
</evidence>
<dbReference type="PANTHER" id="PTHR30600">
    <property type="entry name" value="CYTOCHROME C PEROXIDASE-RELATED"/>
    <property type="match status" value="1"/>
</dbReference>
<keyword evidence="5 9" id="KW-0479">Metal-binding</keyword>
<keyword evidence="4 9" id="KW-0349">Heme</keyword>
<organism evidence="12 13">
    <name type="scientific">Candidatus Tidjanibacter faecipullorum</name>
    <dbReference type="NCBI Taxonomy" id="2838766"/>
    <lineage>
        <taxon>Bacteria</taxon>
        <taxon>Pseudomonadati</taxon>
        <taxon>Bacteroidota</taxon>
        <taxon>Bacteroidia</taxon>
        <taxon>Bacteroidales</taxon>
        <taxon>Rikenellaceae</taxon>
        <taxon>Tidjanibacter</taxon>
    </lineage>
</organism>
<keyword evidence="10" id="KW-1133">Transmembrane helix</keyword>
<name>A0A9D2DDS9_9BACT</name>
<evidence type="ECO:0000256" key="9">
    <source>
        <dbReference type="PROSITE-ProRule" id="PRU00433"/>
    </source>
</evidence>